<dbReference type="GO" id="GO:0003700">
    <property type="term" value="F:DNA-binding transcription factor activity"/>
    <property type="evidence" value="ECO:0007669"/>
    <property type="project" value="InterPro"/>
</dbReference>
<dbReference type="InterPro" id="IPR036390">
    <property type="entry name" value="WH_DNA-bd_sf"/>
</dbReference>
<evidence type="ECO:0000313" key="5">
    <source>
        <dbReference type="Proteomes" id="UP000251571"/>
    </source>
</evidence>
<organism evidence="3 5">
    <name type="scientific">Jannaschia seohaensis</name>
    <dbReference type="NCBI Taxonomy" id="475081"/>
    <lineage>
        <taxon>Bacteria</taxon>
        <taxon>Pseudomonadati</taxon>
        <taxon>Pseudomonadota</taxon>
        <taxon>Alphaproteobacteria</taxon>
        <taxon>Rhodobacterales</taxon>
        <taxon>Roseobacteraceae</taxon>
        <taxon>Jannaschia</taxon>
    </lineage>
</organism>
<dbReference type="Gene3D" id="1.10.10.10">
    <property type="entry name" value="Winged helix-like DNA-binding domain superfamily/Winged helix DNA-binding domain"/>
    <property type="match status" value="1"/>
</dbReference>
<sequence length="221" mass="24393">MDTIFKALADPSRRDLLDALRQADGQTLSELEATLPISRFGVAKHLKILEEAGLITRLKRGRYTHHYLNAVPLAEALNRWVEPFEVAPAASGLLALKARLEAEEEAPDVTHHSFIRCSRDALWRALRIGARRPLRPGPDSAVIAAETGTRLVTRLPPLGALPETRVIYDIASEDGHQHLTVGHYGLPQPLRAQVAENWARWSAALKTFLETGEAVAFPRPG</sequence>
<proteinExistence type="predicted"/>
<evidence type="ECO:0000259" key="1">
    <source>
        <dbReference type="PROSITE" id="PS50987"/>
    </source>
</evidence>
<keyword evidence="4" id="KW-1185">Reference proteome</keyword>
<reference evidence="3 5" key="1">
    <citation type="submission" date="2016-10" db="EMBL/GenBank/DDBJ databases">
        <authorList>
            <person name="Cai Z."/>
        </authorList>
    </citation>
    <scope>NUCLEOTIDE SEQUENCE [LARGE SCALE GENOMIC DNA]</scope>
    <source>
        <strain evidence="3 5">DSM 25227</strain>
    </source>
</reference>
<dbReference type="InterPro" id="IPR036388">
    <property type="entry name" value="WH-like_DNA-bd_sf"/>
</dbReference>
<dbReference type="PANTHER" id="PTHR38600:SF1">
    <property type="entry name" value="TRANSCRIPTIONAL REGULATORY PROTEIN"/>
    <property type="match status" value="1"/>
</dbReference>
<dbReference type="Pfam" id="PF12840">
    <property type="entry name" value="HTH_20"/>
    <property type="match status" value="1"/>
</dbReference>
<dbReference type="Gene3D" id="3.30.530.20">
    <property type="match status" value="1"/>
</dbReference>
<accession>A0A2Y9BXR4</accession>
<gene>
    <name evidence="2" type="ORF">BCF38_102118</name>
    <name evidence="3" type="ORF">SAMN05421539_102118</name>
</gene>
<feature type="domain" description="HTH arsR-type" evidence="1">
    <location>
        <begin position="1"/>
        <end position="88"/>
    </location>
</feature>
<evidence type="ECO:0000313" key="3">
    <source>
        <dbReference type="EMBL" id="SSA41282.1"/>
    </source>
</evidence>
<dbReference type="SUPFAM" id="SSF46785">
    <property type="entry name" value="Winged helix' DNA-binding domain"/>
    <property type="match status" value="1"/>
</dbReference>
<evidence type="ECO:0000313" key="2">
    <source>
        <dbReference type="EMBL" id="PWJ20872.1"/>
    </source>
</evidence>
<dbReference type="PANTHER" id="PTHR38600">
    <property type="entry name" value="TRANSCRIPTIONAL REGULATORY PROTEIN"/>
    <property type="match status" value="1"/>
</dbReference>
<dbReference type="EMBL" id="UETC01000002">
    <property type="protein sequence ID" value="SSA41282.1"/>
    <property type="molecule type" value="Genomic_DNA"/>
</dbReference>
<dbReference type="SUPFAM" id="SSF55961">
    <property type="entry name" value="Bet v1-like"/>
    <property type="match status" value="1"/>
</dbReference>
<dbReference type="GO" id="GO:0003677">
    <property type="term" value="F:DNA binding"/>
    <property type="evidence" value="ECO:0007669"/>
    <property type="project" value="UniProtKB-KW"/>
</dbReference>
<dbReference type="Proteomes" id="UP000245839">
    <property type="component" value="Unassembled WGS sequence"/>
</dbReference>
<dbReference type="AlphaFoldDB" id="A0A2Y9BXR4"/>
<dbReference type="InterPro" id="IPR001845">
    <property type="entry name" value="HTH_ArsR_DNA-bd_dom"/>
</dbReference>
<dbReference type="RefSeq" id="WP_109563249.1">
    <property type="nucleotide sequence ID" value="NZ_QGDJ01000002.1"/>
</dbReference>
<reference evidence="2 4" key="2">
    <citation type="submission" date="2018-03" db="EMBL/GenBank/DDBJ databases">
        <title>Genomic Encyclopedia of Archaeal and Bacterial Type Strains, Phase II (KMG-II): from individual species to whole genera.</title>
        <authorList>
            <person name="Goeker M."/>
        </authorList>
    </citation>
    <scope>NUCLEOTIDE SEQUENCE [LARGE SCALE GENOMIC DNA]</scope>
    <source>
        <strain evidence="2 4">DSM 25227</strain>
    </source>
</reference>
<protein>
    <submittedName>
        <fullName evidence="2">DNA-binding transcriptional ArsR family regulator</fullName>
    </submittedName>
    <submittedName>
        <fullName evidence="3">DNA-binding transcriptional regulator, ArsR family</fullName>
    </submittedName>
</protein>
<dbReference type="NCBIfam" id="NF033788">
    <property type="entry name" value="HTH_metalloreg"/>
    <property type="match status" value="1"/>
</dbReference>
<evidence type="ECO:0000313" key="4">
    <source>
        <dbReference type="Proteomes" id="UP000245839"/>
    </source>
</evidence>
<dbReference type="InterPro" id="IPR011991">
    <property type="entry name" value="ArsR-like_HTH"/>
</dbReference>
<dbReference type="SMART" id="SM00418">
    <property type="entry name" value="HTH_ARSR"/>
    <property type="match status" value="1"/>
</dbReference>
<dbReference type="InterPro" id="IPR023393">
    <property type="entry name" value="START-like_dom_sf"/>
</dbReference>
<dbReference type="Proteomes" id="UP000251571">
    <property type="component" value="Unassembled WGS sequence"/>
</dbReference>
<dbReference type="PROSITE" id="PS50987">
    <property type="entry name" value="HTH_ARSR_2"/>
    <property type="match status" value="1"/>
</dbReference>
<dbReference type="CDD" id="cd00090">
    <property type="entry name" value="HTH_ARSR"/>
    <property type="match status" value="1"/>
</dbReference>
<dbReference type="OrthoDB" id="9815653at2"/>
<keyword evidence="3" id="KW-0238">DNA-binding</keyword>
<dbReference type="EMBL" id="QGDJ01000002">
    <property type="protein sequence ID" value="PWJ20872.1"/>
    <property type="molecule type" value="Genomic_DNA"/>
</dbReference>
<dbReference type="PRINTS" id="PR00778">
    <property type="entry name" value="HTHARSR"/>
</dbReference>
<name>A0A2Y9BXR4_9RHOB</name>